<proteinExistence type="predicted"/>
<evidence type="ECO:0000256" key="1">
    <source>
        <dbReference type="SAM" id="MobiDB-lite"/>
    </source>
</evidence>
<dbReference type="EMBL" id="KE145373">
    <property type="protein sequence ID" value="EPE24173.1"/>
    <property type="molecule type" value="Genomic_DNA"/>
</dbReference>
<keyword evidence="2" id="KW-0812">Transmembrane</keyword>
<evidence type="ECO:0000313" key="4">
    <source>
        <dbReference type="EMBL" id="EPE24173.1"/>
    </source>
</evidence>
<protein>
    <recommendedName>
        <fullName evidence="3">DUF6594 domain-containing protein</fullName>
    </recommendedName>
</protein>
<dbReference type="OMA" id="ITRMEDQ"/>
<accession>S3DBY6</accession>
<feature type="transmembrane region" description="Helical" evidence="2">
    <location>
        <begin position="378"/>
        <end position="398"/>
    </location>
</feature>
<keyword evidence="2" id="KW-0472">Membrane</keyword>
<feature type="region of interest" description="Disordered" evidence="1">
    <location>
        <begin position="44"/>
        <end position="63"/>
    </location>
</feature>
<dbReference type="Pfam" id="PF20237">
    <property type="entry name" value="DUF6594"/>
    <property type="match status" value="1"/>
</dbReference>
<evidence type="ECO:0000256" key="2">
    <source>
        <dbReference type="SAM" id="Phobius"/>
    </source>
</evidence>
<feature type="domain" description="DUF6594" evidence="3">
    <location>
        <begin position="158"/>
        <end position="417"/>
    </location>
</feature>
<feature type="transmembrane region" description="Helical" evidence="2">
    <location>
        <begin position="404"/>
        <end position="423"/>
    </location>
</feature>
<dbReference type="InterPro" id="IPR046529">
    <property type="entry name" value="DUF6594"/>
</dbReference>
<keyword evidence="2" id="KW-1133">Transmembrane helix</keyword>
<feature type="transmembrane region" description="Helical" evidence="2">
    <location>
        <begin position="352"/>
        <end position="371"/>
    </location>
</feature>
<dbReference type="GeneID" id="19467074"/>
<sequence>MDHCAMAHKTIPILRRNTSTTSSQCSDSVAGQVLDPHDRAEQGLYKGSAGLSSNDLSGPSEVPEKPLPFRCSVDDSASTLAGSVGESLYKRFSNKQLPEQSNVKKNTGWVSRILGPLCRLITHPARVQQRSNRTSHDDFKAGYDKFRLDSFDKYPDGWPRVTAFADSCDSFSNFRRFSYWHTRLLFLRMSSITELEREIAALDKRDSEGGPENDHRLKNRYYRDDPNDPKRIAEDKMEEELIKYDALLLNHEKLKNMRPTPAQDHDSLFKFFYSNKPLDTEEFDFINEPTDWISVVKHQRQIFEELVKEKLSQWPKSFLMRFCSSSNSVLSSTADEKAVYINSTKVAALSKLMLVFFTLALLLCPVILFLLTSMSRCAMALVVLIFVFIFSSGMSALAEVTVQEIFIGSSTYCAVLVTFLGNLQQARPPDA</sequence>
<dbReference type="KEGG" id="glz:GLAREA_08023"/>
<name>S3DBY6_GLAL2</name>
<dbReference type="OrthoDB" id="3533814at2759"/>
<dbReference type="STRING" id="1116229.S3DBY6"/>
<dbReference type="PANTHER" id="PTHR34502:SF3">
    <property type="entry name" value="DUF6594 DOMAIN-CONTAINING PROTEIN"/>
    <property type="match status" value="1"/>
</dbReference>
<dbReference type="Proteomes" id="UP000016922">
    <property type="component" value="Unassembled WGS sequence"/>
</dbReference>
<keyword evidence="5" id="KW-1185">Reference proteome</keyword>
<dbReference type="HOGENOM" id="CLU_051118_3_4_1"/>
<dbReference type="PANTHER" id="PTHR34502">
    <property type="entry name" value="DUF6594 DOMAIN-CONTAINING PROTEIN-RELATED"/>
    <property type="match status" value="1"/>
</dbReference>
<evidence type="ECO:0000259" key="3">
    <source>
        <dbReference type="Pfam" id="PF20237"/>
    </source>
</evidence>
<feature type="region of interest" description="Disordered" evidence="1">
    <location>
        <begin position="205"/>
        <end position="230"/>
    </location>
</feature>
<dbReference type="RefSeq" id="XP_008088261.1">
    <property type="nucleotide sequence ID" value="XM_008090070.1"/>
</dbReference>
<reference evidence="4 5" key="1">
    <citation type="journal article" date="2013" name="BMC Genomics">
        <title>Genomics-driven discovery of the pneumocandin biosynthetic gene cluster in the fungus Glarea lozoyensis.</title>
        <authorList>
            <person name="Chen L."/>
            <person name="Yue Q."/>
            <person name="Zhang X."/>
            <person name="Xiang M."/>
            <person name="Wang C."/>
            <person name="Li S."/>
            <person name="Che Y."/>
            <person name="Ortiz-Lopez F.J."/>
            <person name="Bills G.F."/>
            <person name="Liu X."/>
            <person name="An Z."/>
        </authorList>
    </citation>
    <scope>NUCLEOTIDE SEQUENCE [LARGE SCALE GENOMIC DNA]</scope>
    <source>
        <strain evidence="5">ATCC 20868 / MF5171</strain>
    </source>
</reference>
<organism evidence="4 5">
    <name type="scientific">Glarea lozoyensis (strain ATCC 20868 / MF5171)</name>
    <dbReference type="NCBI Taxonomy" id="1116229"/>
    <lineage>
        <taxon>Eukaryota</taxon>
        <taxon>Fungi</taxon>
        <taxon>Dikarya</taxon>
        <taxon>Ascomycota</taxon>
        <taxon>Pezizomycotina</taxon>
        <taxon>Leotiomycetes</taxon>
        <taxon>Helotiales</taxon>
        <taxon>Helotiaceae</taxon>
        <taxon>Glarea</taxon>
    </lineage>
</organism>
<dbReference type="AlphaFoldDB" id="S3DBY6"/>
<gene>
    <name evidence="4" type="ORF">GLAREA_08023</name>
</gene>
<evidence type="ECO:0000313" key="5">
    <source>
        <dbReference type="Proteomes" id="UP000016922"/>
    </source>
</evidence>